<dbReference type="AlphaFoldDB" id="A0A7D9HHB8"/>
<protein>
    <submittedName>
        <fullName evidence="1">Uncharacterized protein</fullName>
    </submittedName>
</protein>
<accession>A0A7D9HHB8</accession>
<keyword evidence="2" id="KW-1185">Reference proteome</keyword>
<dbReference type="OrthoDB" id="5966487at2759"/>
<dbReference type="Proteomes" id="UP001152795">
    <property type="component" value="Unassembled WGS sequence"/>
</dbReference>
<gene>
    <name evidence="1" type="ORF">PACLA_8A077258</name>
</gene>
<sequence>MPQSFAFVEVIKQPEDINYWQIDAFINSQSFRCMRTRFPLCYYNQLMLILTQVDKYLLDVIYADSDVLIATWDANRFLPVEKSAISESLISLDAISEANNNLGERNDIFRLHESSEERQEISQANETTLKRMDSLFTVILLGGINCKVSIVLNGEIRLFAAALRNWMTLQFTLLPNKMCERLAEMEELILQYDKLTGLLSGDEEGNMRENVIETVQMVTGTAAENTATIGIETTATSLGHAAAGVVLAVFVDIAVTASMLARAKVRKDRGKITEQQYKREIRGRLFQTGCQFVAGTTGTLVGQIVVPVPVVGAAIGGFVGSLVGLGVSMGVSKIHRVVERARKRKEMMMIEN</sequence>
<name>A0A7D9HHB8_PARCT</name>
<proteinExistence type="predicted"/>
<organism evidence="1 2">
    <name type="scientific">Paramuricea clavata</name>
    <name type="common">Red gorgonian</name>
    <name type="synonym">Violescent sea-whip</name>
    <dbReference type="NCBI Taxonomy" id="317549"/>
    <lineage>
        <taxon>Eukaryota</taxon>
        <taxon>Metazoa</taxon>
        <taxon>Cnidaria</taxon>
        <taxon>Anthozoa</taxon>
        <taxon>Octocorallia</taxon>
        <taxon>Malacalcyonacea</taxon>
        <taxon>Plexauridae</taxon>
        <taxon>Paramuricea</taxon>
    </lineage>
</organism>
<evidence type="ECO:0000313" key="1">
    <source>
        <dbReference type="EMBL" id="CAB3985120.1"/>
    </source>
</evidence>
<dbReference type="EMBL" id="CACRXK020000830">
    <property type="protein sequence ID" value="CAB3985120.1"/>
    <property type="molecule type" value="Genomic_DNA"/>
</dbReference>
<comment type="caution">
    <text evidence="1">The sequence shown here is derived from an EMBL/GenBank/DDBJ whole genome shotgun (WGS) entry which is preliminary data.</text>
</comment>
<evidence type="ECO:0000313" key="2">
    <source>
        <dbReference type="Proteomes" id="UP001152795"/>
    </source>
</evidence>
<reference evidence="1" key="1">
    <citation type="submission" date="2020-04" db="EMBL/GenBank/DDBJ databases">
        <authorList>
            <person name="Alioto T."/>
            <person name="Alioto T."/>
            <person name="Gomez Garrido J."/>
        </authorList>
    </citation>
    <scope>NUCLEOTIDE SEQUENCE</scope>
    <source>
        <strain evidence="1">A484AB</strain>
    </source>
</reference>